<evidence type="ECO:0000313" key="13">
    <source>
        <dbReference type="EMBL" id="ALS74250.1"/>
    </source>
</evidence>
<keyword evidence="7" id="KW-0865">Zymogen</keyword>
<dbReference type="UniPathway" id="UPA00558"/>
<comment type="pathway">
    <text evidence="12">Phospholipid metabolism; phosphatidylethanolamine biosynthesis.</text>
</comment>
<organism evidence="13 14">
    <name type="scientific">Planococcus rifietoensis</name>
    <dbReference type="NCBI Taxonomy" id="200991"/>
    <lineage>
        <taxon>Bacteria</taxon>
        <taxon>Bacillati</taxon>
        <taxon>Bacillota</taxon>
        <taxon>Bacilli</taxon>
        <taxon>Bacillales</taxon>
        <taxon>Caryophanaceae</taxon>
        <taxon>Planococcus</taxon>
    </lineage>
</organism>
<evidence type="ECO:0000256" key="10">
    <source>
        <dbReference type="ARBA" id="ARBA00023264"/>
    </source>
</evidence>
<dbReference type="KEGG" id="prt:AUC31_02790"/>
<keyword evidence="11" id="KW-0670">Pyruvate</keyword>
<gene>
    <name evidence="13" type="ORF">AUC31_02790</name>
</gene>
<dbReference type="AlphaFoldDB" id="A0A0U2YHZ4"/>
<evidence type="ECO:0000256" key="12">
    <source>
        <dbReference type="ARBA" id="ARBA00024326"/>
    </source>
</evidence>
<evidence type="ECO:0000256" key="8">
    <source>
        <dbReference type="ARBA" id="ARBA00023209"/>
    </source>
</evidence>
<dbReference type="RefSeq" id="WP_058380957.1">
    <property type="nucleotide sequence ID" value="NZ_CP013659.2"/>
</dbReference>
<evidence type="ECO:0000256" key="2">
    <source>
        <dbReference type="ARBA" id="ARBA00005189"/>
    </source>
</evidence>
<dbReference type="EMBL" id="CP013659">
    <property type="protein sequence ID" value="ALS74250.1"/>
    <property type="molecule type" value="Genomic_DNA"/>
</dbReference>
<keyword evidence="6" id="KW-0443">Lipid metabolism</keyword>
<dbReference type="PANTHER" id="PTHR10067">
    <property type="entry name" value="PHOSPHATIDYLSERINE DECARBOXYLASE"/>
    <property type="match status" value="1"/>
</dbReference>
<evidence type="ECO:0000256" key="7">
    <source>
        <dbReference type="ARBA" id="ARBA00023145"/>
    </source>
</evidence>
<dbReference type="NCBIfam" id="NF002853">
    <property type="entry name" value="PRK03140.1"/>
    <property type="match status" value="1"/>
</dbReference>
<proteinExistence type="predicted"/>
<accession>A0A0U2YHZ4</accession>
<dbReference type="InterPro" id="IPR033177">
    <property type="entry name" value="PSD-B"/>
</dbReference>
<evidence type="ECO:0000256" key="4">
    <source>
        <dbReference type="ARBA" id="ARBA00022516"/>
    </source>
</evidence>
<keyword evidence="5" id="KW-0210">Decarboxylase</keyword>
<comment type="cofactor">
    <cofactor evidence="1">
        <name>pyruvate</name>
        <dbReference type="ChEBI" id="CHEBI:15361"/>
    </cofactor>
</comment>
<evidence type="ECO:0000313" key="14">
    <source>
        <dbReference type="Proteomes" id="UP000067683"/>
    </source>
</evidence>
<evidence type="ECO:0000256" key="6">
    <source>
        <dbReference type="ARBA" id="ARBA00023098"/>
    </source>
</evidence>
<dbReference type="Pfam" id="PF02666">
    <property type="entry name" value="PS_Dcarbxylase"/>
    <property type="match status" value="1"/>
</dbReference>
<evidence type="ECO:0000256" key="9">
    <source>
        <dbReference type="ARBA" id="ARBA00023239"/>
    </source>
</evidence>
<reference evidence="13" key="1">
    <citation type="submission" date="2016-01" db="EMBL/GenBank/DDBJ databases">
        <title>Complete genome of Planococcus rifietoensis type strain M8.</title>
        <authorList>
            <person name="See-Too W.S."/>
        </authorList>
    </citation>
    <scope>NUCLEOTIDE SEQUENCE [LARGE SCALE GENOMIC DNA]</scope>
    <source>
        <strain evidence="13">M8</strain>
    </source>
</reference>
<keyword evidence="8" id="KW-0594">Phospholipid biosynthesis</keyword>
<keyword evidence="14" id="KW-1185">Reference proteome</keyword>
<evidence type="ECO:0000256" key="11">
    <source>
        <dbReference type="ARBA" id="ARBA00023317"/>
    </source>
</evidence>
<dbReference type="GO" id="GO:0004609">
    <property type="term" value="F:phosphatidylserine decarboxylase activity"/>
    <property type="evidence" value="ECO:0007669"/>
    <property type="project" value="UniProtKB-EC"/>
</dbReference>
<dbReference type="EC" id="4.1.1.65" evidence="3"/>
<keyword evidence="4" id="KW-0444">Lipid biosynthesis</keyword>
<dbReference type="OrthoDB" id="9802030at2"/>
<comment type="pathway">
    <text evidence="2">Lipid metabolism.</text>
</comment>
<dbReference type="NCBIfam" id="TIGR00163">
    <property type="entry name" value="PS_decarb"/>
    <property type="match status" value="1"/>
</dbReference>
<dbReference type="InterPro" id="IPR003817">
    <property type="entry name" value="PS_Dcarbxylase"/>
</dbReference>
<sequence length="257" mass="28634">MKKRLYQSMIELGNGKTSSAALKRFAQSAISRKAIPGFINAYKIELGDIERPSGQYTSLHDFFTRSLKADARPVADAELVSPVDGRLEIHGAIQRDSQFMVKGIDYSLTELLGSGQMAKRYANGQYAILYLSPADYHRIHSPIDGEVVKQYMLGERSYPVNRLGLTYGKSPISGNRRLITELDTPHGRVLVVKVGAMYVNSIELTEFGNEWQKGQEVAYFSFGSTVALFFEGGHLQFDSKIHDGDRVKVGEPLAYMV</sequence>
<dbReference type="Proteomes" id="UP000067683">
    <property type="component" value="Chromosome"/>
</dbReference>
<evidence type="ECO:0000256" key="3">
    <source>
        <dbReference type="ARBA" id="ARBA00012243"/>
    </source>
</evidence>
<name>A0A0U2YHZ4_9BACL</name>
<keyword evidence="10" id="KW-1208">Phospholipid metabolism</keyword>
<dbReference type="STRING" id="200991.AUC31_02790"/>
<dbReference type="GO" id="GO:0006646">
    <property type="term" value="P:phosphatidylethanolamine biosynthetic process"/>
    <property type="evidence" value="ECO:0007669"/>
    <property type="project" value="UniProtKB-UniPathway"/>
</dbReference>
<protein>
    <recommendedName>
        <fullName evidence="3">phosphatidylserine decarboxylase</fullName>
        <ecNumber evidence="3">4.1.1.65</ecNumber>
    </recommendedName>
</protein>
<evidence type="ECO:0000256" key="1">
    <source>
        <dbReference type="ARBA" id="ARBA00001928"/>
    </source>
</evidence>
<dbReference type="PANTHER" id="PTHR10067:SF6">
    <property type="entry name" value="PHOSPHATIDYLSERINE DECARBOXYLASE PROENZYME, MITOCHONDRIAL"/>
    <property type="match status" value="1"/>
</dbReference>
<keyword evidence="9" id="KW-0456">Lyase</keyword>
<evidence type="ECO:0000256" key="5">
    <source>
        <dbReference type="ARBA" id="ARBA00022793"/>
    </source>
</evidence>